<dbReference type="EMBL" id="CAEZWM010000255">
    <property type="protein sequence ID" value="CAB4672532.1"/>
    <property type="molecule type" value="Genomic_DNA"/>
</dbReference>
<protein>
    <submittedName>
        <fullName evidence="4">Unannotated protein</fullName>
    </submittedName>
</protein>
<evidence type="ECO:0000313" key="4">
    <source>
        <dbReference type="EMBL" id="CAB4672532.1"/>
    </source>
</evidence>
<gene>
    <name evidence="4" type="ORF">UFOPK2242_01535</name>
</gene>
<reference evidence="4" key="1">
    <citation type="submission" date="2020-05" db="EMBL/GenBank/DDBJ databases">
        <authorList>
            <person name="Chiriac C."/>
            <person name="Salcher M."/>
            <person name="Ghai R."/>
            <person name="Kavagutti S V."/>
        </authorList>
    </citation>
    <scope>NUCLEOTIDE SEQUENCE</scope>
</reference>
<organism evidence="4">
    <name type="scientific">freshwater metagenome</name>
    <dbReference type="NCBI Taxonomy" id="449393"/>
    <lineage>
        <taxon>unclassified sequences</taxon>
        <taxon>metagenomes</taxon>
        <taxon>ecological metagenomes</taxon>
    </lineage>
</organism>
<name>A0A6J6MF99_9ZZZZ</name>
<dbReference type="InterPro" id="IPR055493">
    <property type="entry name" value="DUF7065"/>
</dbReference>
<dbReference type="AlphaFoldDB" id="A0A6J6MF99"/>
<evidence type="ECO:0000259" key="2">
    <source>
        <dbReference type="Pfam" id="PF23212"/>
    </source>
</evidence>
<dbReference type="SUPFAM" id="SSF159245">
    <property type="entry name" value="AttH-like"/>
    <property type="match status" value="1"/>
</dbReference>
<dbReference type="Pfam" id="PF23212">
    <property type="entry name" value="DUF7064"/>
    <property type="match status" value="1"/>
</dbReference>
<feature type="domain" description="DUF7064" evidence="2">
    <location>
        <begin position="195"/>
        <end position="317"/>
    </location>
</feature>
<accession>A0A6J6MF99</accession>
<dbReference type="InterPro" id="IPR055492">
    <property type="entry name" value="DUF7064"/>
</dbReference>
<sequence length="326" mass="36318">MAIEQNPGPNQMTPADEARHPAGPEELWGESWYMDFAAMDASYGGYVRLGLYPNLDRTWLWVHLTGEDRPLVLIRDHDLLCPDGEAGLSPSHAGQPNAASASIKVEEEFKRFRVQAQGPGVRLADPADAFHGEEGEAVSVAVDLTWESRGPVFPYAMTTRYEITCHITGTITIDGEVTVVDCPGQRDHSWGVRDWWQFPWNWTAGHFDDGTSMHAARSIIPNLELFATGYTISPEGEFREAQAEEIVVADVVLDDETLPISSRQRIGDVEFTSTPVGHAPVLLIAPDGRVARFPRAMCRYETADGRKGTGWTEYNWPEGWPGYLYR</sequence>
<feature type="domain" description="DUF7065" evidence="3">
    <location>
        <begin position="15"/>
        <end position="193"/>
    </location>
</feature>
<evidence type="ECO:0000259" key="3">
    <source>
        <dbReference type="Pfam" id="PF23213"/>
    </source>
</evidence>
<feature type="region of interest" description="Disordered" evidence="1">
    <location>
        <begin position="1"/>
        <end position="23"/>
    </location>
</feature>
<dbReference type="Pfam" id="PF23213">
    <property type="entry name" value="DUF7065"/>
    <property type="match status" value="1"/>
</dbReference>
<evidence type="ECO:0000256" key="1">
    <source>
        <dbReference type="SAM" id="MobiDB-lite"/>
    </source>
</evidence>
<proteinExistence type="predicted"/>